<feature type="region of interest" description="Disordered" evidence="1">
    <location>
        <begin position="321"/>
        <end position="343"/>
    </location>
</feature>
<name>A0A6V7Y6G6_MELEN</name>
<reference evidence="2 3" key="1">
    <citation type="submission" date="2020-08" db="EMBL/GenBank/DDBJ databases">
        <authorList>
            <person name="Koutsovoulos G."/>
            <person name="Danchin GJ E."/>
        </authorList>
    </citation>
    <scope>NUCLEOTIDE SEQUENCE [LARGE SCALE GENOMIC DNA]</scope>
</reference>
<feature type="compositionally biased region" description="Low complexity" evidence="1">
    <location>
        <begin position="37"/>
        <end position="50"/>
    </location>
</feature>
<accession>A0A6V7Y6G6</accession>
<protein>
    <submittedName>
        <fullName evidence="2">Uncharacterized protein</fullName>
    </submittedName>
</protein>
<proteinExistence type="predicted"/>
<evidence type="ECO:0000313" key="2">
    <source>
        <dbReference type="EMBL" id="CAD2207125.1"/>
    </source>
</evidence>
<evidence type="ECO:0000313" key="3">
    <source>
        <dbReference type="Proteomes" id="UP000580250"/>
    </source>
</evidence>
<feature type="compositionally biased region" description="Low complexity" evidence="1">
    <location>
        <begin position="222"/>
        <end position="238"/>
    </location>
</feature>
<feature type="region of interest" description="Disordered" evidence="1">
    <location>
        <begin position="250"/>
        <end position="304"/>
    </location>
</feature>
<dbReference type="AlphaFoldDB" id="A0A6V7Y6G6"/>
<feature type="region of interest" description="Disordered" evidence="1">
    <location>
        <begin position="222"/>
        <end position="241"/>
    </location>
</feature>
<feature type="compositionally biased region" description="Low complexity" evidence="1">
    <location>
        <begin position="8"/>
        <end position="29"/>
    </location>
</feature>
<sequence>MNYDDAAQQQQQHFYMQQRMRSQQQHQRMPLSMAANQPGGQQQPQHPQQQIRQSFNMVHQPQHVMVRMQGMGGDDPNGQQQHYQHLNYRDLFHNLPPSMQNQIMSETNQERKKLLLHEAVKQQQHLFEQQMQQQGGMGVRMPMNVVQSQRLPITQAGGAVYSGQQVVMQQPGHIQRIASQGSFGQSPGQPSQMYMPTTMGGQTVRGGAAMHPMPINQPYLQQQFQHQSQQQSAAHQMQRGQHIPVAPVISSQQHNQITPSNSVESNVGGFGIQSGKTSQQLIQHLDPGSHPSIKSEDQSPNPVVVDNLTGARLQNTLDHQLPRSAGTPLSVNSQQQQTEAEHPEYKRLLSELCKHKKDVKRLLERLNIDKPGEMKLKSSLTNVIQVMEGTRKGGPVTRDLLKKLLANVQTVKEQYDIARHFLVAARKLKAAQAGGREMPKEPLFLDPWKDVRHLQIKIPEEVLAKKKKSEAPKKRGIDVKKEDVGEVPVKRGLLESMAESFSTPEKPAGEIYKIKCIDGSEFALNSKLSSALGKALQQGFVFDFDSNHLPISTKCPALYVKFSRNDDKKFQTIPSSTTLFLLLPTNYPESQIKILTKSEGSTTMDIFLEKLDSNLVNTNSLDSVLAAWNSCF</sequence>
<organism evidence="2 3">
    <name type="scientific">Meloidogyne enterolobii</name>
    <name type="common">Root-knot nematode worm</name>
    <name type="synonym">Meloidogyne mayaguensis</name>
    <dbReference type="NCBI Taxonomy" id="390850"/>
    <lineage>
        <taxon>Eukaryota</taxon>
        <taxon>Metazoa</taxon>
        <taxon>Ecdysozoa</taxon>
        <taxon>Nematoda</taxon>
        <taxon>Chromadorea</taxon>
        <taxon>Rhabditida</taxon>
        <taxon>Tylenchina</taxon>
        <taxon>Tylenchomorpha</taxon>
        <taxon>Tylenchoidea</taxon>
        <taxon>Meloidogynidae</taxon>
        <taxon>Meloidogyninae</taxon>
        <taxon>Meloidogyne</taxon>
    </lineage>
</organism>
<feature type="compositionally biased region" description="Polar residues" evidence="1">
    <location>
        <begin position="250"/>
        <end position="265"/>
    </location>
</feature>
<dbReference type="OrthoDB" id="445326at2759"/>
<dbReference type="Proteomes" id="UP000580250">
    <property type="component" value="Unassembled WGS sequence"/>
</dbReference>
<dbReference type="EMBL" id="CAJEWN010003275">
    <property type="protein sequence ID" value="CAD2207125.1"/>
    <property type="molecule type" value="Genomic_DNA"/>
</dbReference>
<gene>
    <name evidence="2" type="ORF">MENT_LOCUS61037</name>
</gene>
<evidence type="ECO:0000256" key="1">
    <source>
        <dbReference type="SAM" id="MobiDB-lite"/>
    </source>
</evidence>
<feature type="compositionally biased region" description="Polar residues" evidence="1">
    <location>
        <begin position="327"/>
        <end position="338"/>
    </location>
</feature>
<comment type="caution">
    <text evidence="2">The sequence shown here is derived from an EMBL/GenBank/DDBJ whole genome shotgun (WGS) entry which is preliminary data.</text>
</comment>
<feature type="region of interest" description="Disordered" evidence="1">
    <location>
        <begin position="1"/>
        <end position="50"/>
    </location>
</feature>